<comment type="subunit">
    <text evidence="11">Composed of two chains; the small (or glutamine) chain promotes the hydrolysis of glutamine to ammonia, which is used by the large (or ammonia) chain to synthesize carbamoyl phosphate. Tetramer of heterodimers (alpha,beta)4.</text>
</comment>
<feature type="binding site" evidence="11">
    <location>
        <position position="230"/>
    </location>
    <ligand>
        <name>L-glutamine</name>
        <dbReference type="ChEBI" id="CHEBI:58359"/>
    </ligand>
</feature>
<dbReference type="CDD" id="cd01744">
    <property type="entry name" value="GATase1_CPSase"/>
    <property type="match status" value="1"/>
</dbReference>
<proteinExistence type="inferred from homology"/>
<feature type="binding site" evidence="11">
    <location>
        <position position="256"/>
    </location>
    <ligand>
        <name>L-glutamine</name>
        <dbReference type="ChEBI" id="CHEBI:58359"/>
    </ligand>
</feature>
<evidence type="ECO:0000256" key="1">
    <source>
        <dbReference type="ARBA" id="ARBA00004812"/>
    </source>
</evidence>
<dbReference type="RefSeq" id="WP_069642444.1">
    <property type="nucleotide sequence ID" value="NZ_MIJE01000003.1"/>
</dbReference>
<dbReference type="UniPathway" id="UPA00068">
    <property type="reaction ID" value="UER00171"/>
</dbReference>
<evidence type="ECO:0000313" key="13">
    <source>
        <dbReference type="EMBL" id="OEF97813.1"/>
    </source>
</evidence>
<evidence type="ECO:0000259" key="12">
    <source>
        <dbReference type="SMART" id="SM01097"/>
    </source>
</evidence>
<dbReference type="InterPro" id="IPR017926">
    <property type="entry name" value="GATASE"/>
</dbReference>
<organism evidence="13 14">
    <name type="scientific">Desulfuribacillus alkaliarsenatis</name>
    <dbReference type="NCBI Taxonomy" id="766136"/>
    <lineage>
        <taxon>Bacteria</taxon>
        <taxon>Bacillati</taxon>
        <taxon>Bacillota</taxon>
        <taxon>Desulfuribacillia</taxon>
        <taxon>Desulfuribacillales</taxon>
        <taxon>Desulfuribacillaceae</taxon>
        <taxon>Desulfuribacillus</taxon>
    </lineage>
</organism>
<dbReference type="EC" id="6.3.5.5" evidence="11"/>
<feature type="binding site" evidence="11">
    <location>
        <position position="259"/>
    </location>
    <ligand>
        <name>L-glutamine</name>
        <dbReference type="ChEBI" id="CHEBI:58359"/>
    </ligand>
</feature>
<dbReference type="InterPro" id="IPR006274">
    <property type="entry name" value="CarbamoylP_synth_ssu"/>
</dbReference>
<feature type="binding site" evidence="11">
    <location>
        <position position="300"/>
    </location>
    <ligand>
        <name>L-glutamine</name>
        <dbReference type="ChEBI" id="CHEBI:58359"/>
    </ligand>
</feature>
<evidence type="ECO:0000256" key="3">
    <source>
        <dbReference type="ARBA" id="ARBA00007800"/>
    </source>
</evidence>
<comment type="catalytic activity">
    <reaction evidence="9 11">
        <text>hydrogencarbonate + L-glutamine + 2 ATP + H2O = carbamoyl phosphate + L-glutamate + 2 ADP + phosphate + 2 H(+)</text>
        <dbReference type="Rhea" id="RHEA:18633"/>
        <dbReference type="ChEBI" id="CHEBI:15377"/>
        <dbReference type="ChEBI" id="CHEBI:15378"/>
        <dbReference type="ChEBI" id="CHEBI:17544"/>
        <dbReference type="ChEBI" id="CHEBI:29985"/>
        <dbReference type="ChEBI" id="CHEBI:30616"/>
        <dbReference type="ChEBI" id="CHEBI:43474"/>
        <dbReference type="ChEBI" id="CHEBI:58228"/>
        <dbReference type="ChEBI" id="CHEBI:58359"/>
        <dbReference type="ChEBI" id="CHEBI:456216"/>
        <dbReference type="EC" id="6.3.5.5"/>
    </reaction>
</comment>
<keyword evidence="14" id="KW-1185">Reference proteome</keyword>
<evidence type="ECO:0000256" key="9">
    <source>
        <dbReference type="ARBA" id="ARBA00048816"/>
    </source>
</evidence>
<feature type="binding site" evidence="11">
    <location>
        <position position="297"/>
    </location>
    <ligand>
        <name>L-glutamine</name>
        <dbReference type="ChEBI" id="CHEBI:58359"/>
    </ligand>
</feature>
<keyword evidence="4 11" id="KW-0436">Ligase</keyword>
<dbReference type="Gene3D" id="3.50.30.20">
    <property type="entry name" value="Carbamoyl-phosphate synthase small subunit, N-terminal domain"/>
    <property type="match status" value="1"/>
</dbReference>
<dbReference type="Pfam" id="PF00988">
    <property type="entry name" value="CPSase_sm_chain"/>
    <property type="match status" value="1"/>
</dbReference>
<comment type="caution">
    <text evidence="13">The sequence shown here is derived from an EMBL/GenBank/DDBJ whole genome shotgun (WGS) entry which is preliminary data.</text>
</comment>
<dbReference type="NCBIfam" id="TIGR01368">
    <property type="entry name" value="CPSaseIIsmall"/>
    <property type="match status" value="1"/>
</dbReference>
<comment type="pathway">
    <text evidence="1 11">Pyrimidine metabolism; UMP biosynthesis via de novo pathway; (S)-dihydroorotate from bicarbonate: step 1/3.</text>
</comment>
<comment type="function">
    <text evidence="11">Small subunit of the glutamine-dependent carbamoyl phosphate synthetase (CPSase). CPSase catalyzes the formation of carbamoyl phosphate from the ammonia moiety of glutamine, carbonate, and phosphate donated by ATP, constituting the first step of 2 biosynthetic pathways, one leading to arginine and/or urea and the other to pyrimidine nucleotides. The small subunit (glutamine amidotransferase) binds and cleaves glutamine to supply the large subunit with the substrate ammonia.</text>
</comment>
<dbReference type="PROSITE" id="PS51273">
    <property type="entry name" value="GATASE_TYPE_1"/>
    <property type="match status" value="1"/>
</dbReference>
<dbReference type="UniPathway" id="UPA00070">
    <property type="reaction ID" value="UER00115"/>
</dbReference>
<comment type="similarity">
    <text evidence="3 11">Belongs to the CarA family.</text>
</comment>
<feature type="binding site" evidence="11">
    <location>
        <position position="299"/>
    </location>
    <ligand>
        <name>L-glutamine</name>
        <dbReference type="ChEBI" id="CHEBI:58359"/>
    </ligand>
</feature>
<feature type="binding site" evidence="11">
    <location>
        <position position="45"/>
    </location>
    <ligand>
        <name>L-glutamine</name>
        <dbReference type="ChEBI" id="CHEBI:58359"/>
    </ligand>
</feature>
<dbReference type="SUPFAM" id="SSF52021">
    <property type="entry name" value="Carbamoyl phosphate synthetase, small subunit N-terminal domain"/>
    <property type="match status" value="1"/>
</dbReference>
<dbReference type="InterPro" id="IPR050472">
    <property type="entry name" value="Anth_synth/Amidotransfase"/>
</dbReference>
<accession>A0A1E5G544</accession>
<keyword evidence="11" id="KW-0028">Amino-acid biosynthesis</keyword>
<feature type="active site" description="Nucleophile" evidence="11">
    <location>
        <position position="255"/>
    </location>
</feature>
<feature type="binding site" evidence="11">
    <location>
        <position position="228"/>
    </location>
    <ligand>
        <name>L-glutamine</name>
        <dbReference type="ChEBI" id="CHEBI:58359"/>
    </ligand>
</feature>
<feature type="domain" description="Carbamoyl-phosphate synthase small subunit N-terminal" evidence="12">
    <location>
        <begin position="1"/>
        <end position="131"/>
    </location>
</feature>
<dbReference type="FunFam" id="3.50.30.20:FF:000001">
    <property type="entry name" value="Carbamoyl-phosphate synthase small chain"/>
    <property type="match status" value="1"/>
</dbReference>
<dbReference type="InterPro" id="IPR029062">
    <property type="entry name" value="Class_I_gatase-like"/>
</dbReference>
<evidence type="ECO:0000256" key="11">
    <source>
        <dbReference type="HAMAP-Rule" id="MF_01209"/>
    </source>
</evidence>
<dbReference type="PRINTS" id="PR00099">
    <property type="entry name" value="CPSGATASE"/>
</dbReference>
<dbReference type="Pfam" id="PF00117">
    <property type="entry name" value="GATase"/>
    <property type="match status" value="1"/>
</dbReference>
<dbReference type="NCBIfam" id="NF009475">
    <property type="entry name" value="PRK12838.1"/>
    <property type="match status" value="1"/>
</dbReference>
<dbReference type="PANTHER" id="PTHR43418">
    <property type="entry name" value="MULTIFUNCTIONAL TRYPTOPHAN BIOSYNTHESIS PROTEIN-RELATED"/>
    <property type="match status" value="1"/>
</dbReference>
<dbReference type="GO" id="GO:0004088">
    <property type="term" value="F:carbamoyl-phosphate synthase (glutamine-hydrolyzing) activity"/>
    <property type="evidence" value="ECO:0007669"/>
    <property type="project" value="UniProtKB-UniRule"/>
</dbReference>
<feature type="active site" evidence="11">
    <location>
        <position position="340"/>
    </location>
</feature>
<evidence type="ECO:0000256" key="6">
    <source>
        <dbReference type="ARBA" id="ARBA00022840"/>
    </source>
</evidence>
<comment type="catalytic activity">
    <reaction evidence="10 11">
        <text>L-glutamine + H2O = L-glutamate + NH4(+)</text>
        <dbReference type="Rhea" id="RHEA:15889"/>
        <dbReference type="ChEBI" id="CHEBI:15377"/>
        <dbReference type="ChEBI" id="CHEBI:28938"/>
        <dbReference type="ChEBI" id="CHEBI:29985"/>
        <dbReference type="ChEBI" id="CHEBI:58359"/>
    </reaction>
</comment>
<dbReference type="HAMAP" id="MF_01209">
    <property type="entry name" value="CPSase_S_chain"/>
    <property type="match status" value="1"/>
</dbReference>
<dbReference type="GO" id="GO:0005524">
    <property type="term" value="F:ATP binding"/>
    <property type="evidence" value="ECO:0007669"/>
    <property type="project" value="UniProtKB-UniRule"/>
</dbReference>
<dbReference type="GO" id="GO:0006207">
    <property type="term" value="P:'de novo' pyrimidine nucleobase biosynthetic process"/>
    <property type="evidence" value="ECO:0007669"/>
    <property type="project" value="InterPro"/>
</dbReference>
<dbReference type="OrthoDB" id="9804328at2"/>
<gene>
    <name evidence="11" type="primary">carA</name>
    <name evidence="13" type="ORF">BHF68_13345</name>
</gene>
<keyword evidence="8 11" id="KW-0665">Pyrimidine biosynthesis</keyword>
<dbReference type="Gene3D" id="3.40.50.880">
    <property type="match status" value="1"/>
</dbReference>
<evidence type="ECO:0000256" key="4">
    <source>
        <dbReference type="ARBA" id="ARBA00022598"/>
    </source>
</evidence>
<comment type="pathway">
    <text evidence="2 11">Amino-acid biosynthesis; L-arginine biosynthesis; carbamoyl phosphate from bicarbonate: step 1/1.</text>
</comment>
<dbReference type="GO" id="GO:0004359">
    <property type="term" value="F:glutaminase activity"/>
    <property type="evidence" value="ECO:0007669"/>
    <property type="project" value="RHEA"/>
</dbReference>
<dbReference type="PRINTS" id="PR00096">
    <property type="entry name" value="GATASE"/>
</dbReference>
<dbReference type="InterPro" id="IPR036480">
    <property type="entry name" value="CarbP_synth_ssu_N_sf"/>
</dbReference>
<feature type="region of interest" description="CPSase" evidence="11">
    <location>
        <begin position="1"/>
        <end position="176"/>
    </location>
</feature>
<dbReference type="Proteomes" id="UP000094296">
    <property type="component" value="Unassembled WGS sequence"/>
</dbReference>
<name>A0A1E5G544_9FIRM</name>
<keyword evidence="6 11" id="KW-0067">ATP-binding</keyword>
<reference evidence="13 14" key="1">
    <citation type="submission" date="2016-09" db="EMBL/GenBank/DDBJ databases">
        <title>Draft genome sequence for the type strain of Desulfuribacillus alkaliarsenatis AHT28, an obligately anaerobic, sulfidogenic bacterium isolated from Russian soda lake sediments.</title>
        <authorList>
            <person name="Abin C.A."/>
            <person name="Hollibaugh J.T."/>
        </authorList>
    </citation>
    <scope>NUCLEOTIDE SEQUENCE [LARGE SCALE GENOMIC DNA]</scope>
    <source>
        <strain evidence="13 14">AHT28</strain>
    </source>
</reference>
<evidence type="ECO:0000256" key="8">
    <source>
        <dbReference type="ARBA" id="ARBA00022975"/>
    </source>
</evidence>
<dbReference type="EMBL" id="MIJE01000003">
    <property type="protein sequence ID" value="OEF97813.1"/>
    <property type="molecule type" value="Genomic_DNA"/>
</dbReference>
<keyword evidence="5 11" id="KW-0547">Nucleotide-binding</keyword>
<feature type="active site" evidence="11">
    <location>
        <position position="342"/>
    </location>
</feature>
<dbReference type="SMART" id="SM01097">
    <property type="entry name" value="CPSase_sm_chain"/>
    <property type="match status" value="1"/>
</dbReference>
<keyword evidence="11" id="KW-0055">Arginine biosynthesis</keyword>
<dbReference type="STRING" id="766136.BHF68_13345"/>
<dbReference type="InterPro" id="IPR035686">
    <property type="entry name" value="CPSase_GATase1"/>
</dbReference>
<dbReference type="GO" id="GO:0006526">
    <property type="term" value="P:L-arginine biosynthetic process"/>
    <property type="evidence" value="ECO:0007669"/>
    <property type="project" value="UniProtKB-UniRule"/>
</dbReference>
<dbReference type="GO" id="GO:0006541">
    <property type="term" value="P:glutamine metabolic process"/>
    <property type="evidence" value="ECO:0007669"/>
    <property type="project" value="InterPro"/>
</dbReference>
<keyword evidence="7 11" id="KW-0315">Glutamine amidotransferase</keyword>
<dbReference type="InterPro" id="IPR002474">
    <property type="entry name" value="CarbamoylP_synth_ssu_N"/>
</dbReference>
<evidence type="ECO:0000256" key="10">
    <source>
        <dbReference type="ARBA" id="ARBA00049285"/>
    </source>
</evidence>
<dbReference type="GO" id="GO:0044205">
    <property type="term" value="P:'de novo' UMP biosynthetic process"/>
    <property type="evidence" value="ECO:0007669"/>
    <property type="project" value="UniProtKB-UniRule"/>
</dbReference>
<dbReference type="PANTHER" id="PTHR43418:SF7">
    <property type="entry name" value="CARBAMOYL-PHOSPHATE SYNTHASE SMALL CHAIN"/>
    <property type="match status" value="1"/>
</dbReference>
<evidence type="ECO:0000256" key="7">
    <source>
        <dbReference type="ARBA" id="ARBA00022962"/>
    </source>
</evidence>
<evidence type="ECO:0000313" key="14">
    <source>
        <dbReference type="Proteomes" id="UP000094296"/>
    </source>
</evidence>
<protein>
    <recommendedName>
        <fullName evidence="11">Carbamoyl phosphate synthase small chain</fullName>
        <ecNumber evidence="11">6.3.5.5</ecNumber>
    </recommendedName>
    <alternativeName>
        <fullName evidence="11">Carbamoyl phosphate synthetase glutamine chain</fullName>
    </alternativeName>
</protein>
<dbReference type="AlphaFoldDB" id="A0A1E5G544"/>
<evidence type="ECO:0000256" key="5">
    <source>
        <dbReference type="ARBA" id="ARBA00022741"/>
    </source>
</evidence>
<dbReference type="SUPFAM" id="SSF52317">
    <property type="entry name" value="Class I glutamine amidotransferase-like"/>
    <property type="match status" value="1"/>
</dbReference>
<sequence length="374" mass="41657">MKGLLVLENGDVFEGNLIGNLSNTYGEVVFNTGMTGYQEVLTDPSYAGQIVIMTYPLIGNYGINVDDHESYRSHVAGFIIGEMCPTPSNFRSSFTIDEYLKSQGVVGLSDIDTRQLVRIIRENGTMKGHIVPEEQVKNPYQEIVVDDLEFPDISKDLVARVSRKIRATFDPANVKKPTHHIVIYDFGFKQNMIRSLHVIGCKVTIVPFNTSLDEVAKLNPDGILFSNGPGDPMDIVAITPELRRVAEAFPTMGICFGHQMLALAFGAKTKKMRYGHRGSNHPVKDLRNGKVYITSQNHGYIVEPESLKGTDMEVTHINVNDGTVEGIEHNSLPIFSVQYHPEACPGPKDSLYFFGEFINMINTHKERCEAACQE</sequence>
<evidence type="ECO:0000256" key="2">
    <source>
        <dbReference type="ARBA" id="ARBA00005077"/>
    </source>
</evidence>